<name>A0A9Q0U3T6_9ROSI</name>
<dbReference type="PANTHER" id="PTHR23322:SF55">
    <property type="entry name" value="PLANT UBX DOMAIN-CONTAINING PROTEIN 9"/>
    <property type="match status" value="1"/>
</dbReference>
<dbReference type="SUPFAM" id="SSF54236">
    <property type="entry name" value="Ubiquitin-like"/>
    <property type="match status" value="1"/>
</dbReference>
<organism evidence="4 5">
    <name type="scientific">Salix koriyanagi</name>
    <dbReference type="NCBI Taxonomy" id="2511006"/>
    <lineage>
        <taxon>Eukaryota</taxon>
        <taxon>Viridiplantae</taxon>
        <taxon>Streptophyta</taxon>
        <taxon>Embryophyta</taxon>
        <taxon>Tracheophyta</taxon>
        <taxon>Spermatophyta</taxon>
        <taxon>Magnoliopsida</taxon>
        <taxon>eudicotyledons</taxon>
        <taxon>Gunneridae</taxon>
        <taxon>Pentapetalae</taxon>
        <taxon>rosids</taxon>
        <taxon>fabids</taxon>
        <taxon>Malpighiales</taxon>
        <taxon>Salicaceae</taxon>
        <taxon>Saliceae</taxon>
        <taxon>Salix</taxon>
    </lineage>
</organism>
<dbReference type="PANTHER" id="PTHR23322">
    <property type="entry name" value="FAS-ASSOCIATED PROTEIN"/>
    <property type="match status" value="1"/>
</dbReference>
<accession>A0A9Q0U3T6</accession>
<protein>
    <submittedName>
        <fullName evidence="4">PLANT UBX DOMAIN-CONTAINING PROTEIN 9 ISOFORM X1</fullName>
    </submittedName>
</protein>
<evidence type="ECO:0000313" key="4">
    <source>
        <dbReference type="EMBL" id="KAJ6722868.1"/>
    </source>
</evidence>
<feature type="compositionally biased region" description="Basic and acidic residues" evidence="2">
    <location>
        <begin position="56"/>
        <end position="69"/>
    </location>
</feature>
<dbReference type="AlphaFoldDB" id="A0A9Q0U3T6"/>
<evidence type="ECO:0000256" key="2">
    <source>
        <dbReference type="SAM" id="MobiDB-lite"/>
    </source>
</evidence>
<proteinExistence type="predicted"/>
<dbReference type="Pfam" id="PF00789">
    <property type="entry name" value="UBX"/>
    <property type="match status" value="1"/>
</dbReference>
<dbReference type="PROSITE" id="PS50033">
    <property type="entry name" value="UBX"/>
    <property type="match status" value="1"/>
</dbReference>
<keyword evidence="5" id="KW-1185">Reference proteome</keyword>
<evidence type="ECO:0000313" key="5">
    <source>
        <dbReference type="Proteomes" id="UP001151752"/>
    </source>
</evidence>
<gene>
    <name evidence="4" type="ORF">OIU74_007450</name>
</gene>
<dbReference type="Proteomes" id="UP001151752">
    <property type="component" value="Chromosome 14"/>
</dbReference>
<dbReference type="Gene3D" id="3.10.20.90">
    <property type="entry name" value="Phosphatidylinositol 3-kinase Catalytic Subunit, Chain A, domain 1"/>
    <property type="match status" value="1"/>
</dbReference>
<dbReference type="CDD" id="cd01767">
    <property type="entry name" value="UBX"/>
    <property type="match status" value="1"/>
</dbReference>
<feature type="region of interest" description="Disordered" evidence="2">
    <location>
        <begin position="39"/>
        <end position="88"/>
    </location>
</feature>
<feature type="domain" description="UBX" evidence="3">
    <location>
        <begin position="192"/>
        <end position="270"/>
    </location>
</feature>
<dbReference type="InterPro" id="IPR050730">
    <property type="entry name" value="UBX_domain-protein"/>
</dbReference>
<feature type="compositionally biased region" description="Polar residues" evidence="2">
    <location>
        <begin position="126"/>
        <end position="144"/>
    </location>
</feature>
<dbReference type="InterPro" id="IPR001012">
    <property type="entry name" value="UBX_dom"/>
</dbReference>
<dbReference type="EMBL" id="JAPFFM010000013">
    <property type="protein sequence ID" value="KAJ6722868.1"/>
    <property type="molecule type" value="Genomic_DNA"/>
</dbReference>
<dbReference type="GO" id="GO:0043130">
    <property type="term" value="F:ubiquitin binding"/>
    <property type="evidence" value="ECO:0007669"/>
    <property type="project" value="TreeGrafter"/>
</dbReference>
<reference evidence="4" key="1">
    <citation type="submission" date="2022-11" db="EMBL/GenBank/DDBJ databases">
        <authorList>
            <person name="Hyden B.L."/>
            <person name="Feng K."/>
            <person name="Yates T."/>
            <person name="Jawdy S."/>
            <person name="Smart L.B."/>
            <person name="Muchero W."/>
        </authorList>
    </citation>
    <scope>NUCLEOTIDE SEQUENCE</scope>
    <source>
        <tissue evidence="4">Shoot tip</tissue>
    </source>
</reference>
<sequence>MIQMAIEASTQERQLHMEDDEFDRALALSLKRNKKKQCVIRQSEDKKLQGVHGSSRRVETANHEREKKSKSGSSSTLKEGAKHGQEQQLWGCISSKEFDEAMRLEEALFGEIPEETLQRRPLRQQGVPNKSKGLNQQHPLPSPSHVAQQLLKQQNDEYLAKESLENKMLEGEEYERLLAAKEASLRQEPAPDDKNAVTLLVRMPDGNRRGRRFLKSDKLQLLFDFIDVGRAVKPGTYMVVRPYPRRAFSASDISLSLNELGLTNKQEALFLELI</sequence>
<evidence type="ECO:0000256" key="1">
    <source>
        <dbReference type="ARBA" id="ARBA00022786"/>
    </source>
</evidence>
<dbReference type="InterPro" id="IPR029071">
    <property type="entry name" value="Ubiquitin-like_domsf"/>
</dbReference>
<evidence type="ECO:0000259" key="3">
    <source>
        <dbReference type="PROSITE" id="PS50033"/>
    </source>
</evidence>
<keyword evidence="1" id="KW-0833">Ubl conjugation pathway</keyword>
<comment type="caution">
    <text evidence="4">The sequence shown here is derived from an EMBL/GenBank/DDBJ whole genome shotgun (WGS) entry which is preliminary data.</text>
</comment>
<dbReference type="SMART" id="SM00166">
    <property type="entry name" value="UBX"/>
    <property type="match status" value="1"/>
</dbReference>
<feature type="region of interest" description="Disordered" evidence="2">
    <location>
        <begin position="115"/>
        <end position="144"/>
    </location>
</feature>
<reference evidence="4" key="2">
    <citation type="journal article" date="2023" name="Int. J. Mol. Sci.">
        <title>De Novo Assembly and Annotation of 11 Diverse Shrub Willow (Salix) Genomes Reveals Novel Gene Organization in Sex-Linked Regions.</title>
        <authorList>
            <person name="Hyden B."/>
            <person name="Feng K."/>
            <person name="Yates T.B."/>
            <person name="Jawdy S."/>
            <person name="Cereghino C."/>
            <person name="Smart L.B."/>
            <person name="Muchero W."/>
        </authorList>
    </citation>
    <scope>NUCLEOTIDE SEQUENCE</scope>
    <source>
        <tissue evidence="4">Shoot tip</tissue>
    </source>
</reference>